<keyword evidence="6" id="KW-0819">tRNA processing</keyword>
<dbReference type="GO" id="GO:0061710">
    <property type="term" value="F:L-threonylcarbamoyladenylate synthase"/>
    <property type="evidence" value="ECO:0007669"/>
    <property type="project" value="UniProtKB-EC"/>
</dbReference>
<dbReference type="InterPro" id="IPR010923">
    <property type="entry name" value="T(6)A37_SUA5"/>
</dbReference>
<dbReference type="PANTHER" id="PTHR17490:SF16">
    <property type="entry name" value="THREONYLCARBAMOYL-AMP SYNTHASE"/>
    <property type="match status" value="1"/>
</dbReference>
<keyword evidence="7" id="KW-0548">Nucleotidyltransferase</keyword>
<evidence type="ECO:0000256" key="1">
    <source>
        <dbReference type="ARBA" id="ARBA00004496"/>
    </source>
</evidence>
<dbReference type="EC" id="2.7.7.87" evidence="3"/>
<dbReference type="NCBIfam" id="TIGR00057">
    <property type="entry name" value="L-threonylcarbamoyladenylate synthase"/>
    <property type="match status" value="1"/>
</dbReference>
<dbReference type="InterPro" id="IPR050156">
    <property type="entry name" value="TC-AMP_synthase_SUA5"/>
</dbReference>
<dbReference type="SUPFAM" id="SSF55821">
    <property type="entry name" value="YrdC/RibB"/>
    <property type="match status" value="1"/>
</dbReference>
<name>A0A399G3L2_9ACTN</name>
<gene>
    <name evidence="13" type="ORF">NI17_014955</name>
</gene>
<sequence>MSRRYDCADEEQHKTGIADAASTVRRGELVVLPTDTVYGVGADAFSPGAVAALRRARGRGREAPPSVLVGTVRAAQALVDDLGRHGQDLIEEFWPGPLTLVCAATPSLSWDLGDTKGTVAVRMPMHPVALELLKEVGPMAVSGAHVTGNPVATTVEQAVEQLGDSVGVYLDAGPCVDTPPSTIIDLTYAVPRVLRSGAIGIERLRAVCGTVVNELKRPGRRVGAVASSAPEPVEKAGEAAEEKTEEDGPAPSGQNGSSAV</sequence>
<dbReference type="EMBL" id="CP063196">
    <property type="protein sequence ID" value="UOE18144.1"/>
    <property type="molecule type" value="Genomic_DNA"/>
</dbReference>
<evidence type="ECO:0000256" key="12">
    <source>
        <dbReference type="SAM" id="MobiDB-lite"/>
    </source>
</evidence>
<dbReference type="KEGG" id="thao:NI17_014955"/>
<keyword evidence="8" id="KW-0547">Nucleotide-binding</keyword>
<evidence type="ECO:0000256" key="2">
    <source>
        <dbReference type="ARBA" id="ARBA00007663"/>
    </source>
</evidence>
<dbReference type="Pfam" id="PF01300">
    <property type="entry name" value="Sua5_yciO_yrdC"/>
    <property type="match status" value="1"/>
</dbReference>
<keyword evidence="4" id="KW-0963">Cytoplasm</keyword>
<comment type="subcellular location">
    <subcellularLocation>
        <location evidence="1">Cytoplasm</location>
    </subcellularLocation>
</comment>
<evidence type="ECO:0000256" key="3">
    <source>
        <dbReference type="ARBA" id="ARBA00012584"/>
    </source>
</evidence>
<evidence type="ECO:0000256" key="4">
    <source>
        <dbReference type="ARBA" id="ARBA00022490"/>
    </source>
</evidence>
<evidence type="ECO:0000256" key="11">
    <source>
        <dbReference type="ARBA" id="ARBA00048366"/>
    </source>
</evidence>
<evidence type="ECO:0000256" key="9">
    <source>
        <dbReference type="ARBA" id="ARBA00022840"/>
    </source>
</evidence>
<dbReference type="OrthoDB" id="9814580at2"/>
<evidence type="ECO:0000256" key="10">
    <source>
        <dbReference type="ARBA" id="ARBA00029774"/>
    </source>
</evidence>
<dbReference type="GO" id="GO:0008033">
    <property type="term" value="P:tRNA processing"/>
    <property type="evidence" value="ECO:0007669"/>
    <property type="project" value="UniProtKB-KW"/>
</dbReference>
<dbReference type="InterPro" id="IPR017945">
    <property type="entry name" value="DHBP_synth_RibB-like_a/b_dom"/>
</dbReference>
<dbReference type="PROSITE" id="PS51163">
    <property type="entry name" value="YRDC"/>
    <property type="match status" value="1"/>
</dbReference>
<dbReference type="InterPro" id="IPR006070">
    <property type="entry name" value="Sua5-like_dom"/>
</dbReference>
<dbReference type="GO" id="GO:0005737">
    <property type="term" value="C:cytoplasm"/>
    <property type="evidence" value="ECO:0007669"/>
    <property type="project" value="UniProtKB-SubCell"/>
</dbReference>
<comment type="similarity">
    <text evidence="2">Belongs to the SUA5 family.</text>
</comment>
<evidence type="ECO:0000313" key="14">
    <source>
        <dbReference type="Proteomes" id="UP000265719"/>
    </source>
</evidence>
<dbReference type="GO" id="GO:0006450">
    <property type="term" value="P:regulation of translational fidelity"/>
    <property type="evidence" value="ECO:0007669"/>
    <property type="project" value="TreeGrafter"/>
</dbReference>
<keyword evidence="5" id="KW-0808">Transferase</keyword>
<evidence type="ECO:0000256" key="5">
    <source>
        <dbReference type="ARBA" id="ARBA00022679"/>
    </source>
</evidence>
<dbReference type="GO" id="GO:0005524">
    <property type="term" value="F:ATP binding"/>
    <property type="evidence" value="ECO:0007669"/>
    <property type="project" value="UniProtKB-KW"/>
</dbReference>
<dbReference type="AlphaFoldDB" id="A0A399G3L2"/>
<feature type="region of interest" description="Disordered" evidence="12">
    <location>
        <begin position="220"/>
        <end position="260"/>
    </location>
</feature>
<proteinExistence type="inferred from homology"/>
<comment type="catalytic activity">
    <reaction evidence="11">
        <text>L-threonine + hydrogencarbonate + ATP = L-threonylcarbamoyladenylate + diphosphate + H2O</text>
        <dbReference type="Rhea" id="RHEA:36407"/>
        <dbReference type="ChEBI" id="CHEBI:15377"/>
        <dbReference type="ChEBI" id="CHEBI:17544"/>
        <dbReference type="ChEBI" id="CHEBI:30616"/>
        <dbReference type="ChEBI" id="CHEBI:33019"/>
        <dbReference type="ChEBI" id="CHEBI:57926"/>
        <dbReference type="ChEBI" id="CHEBI:73682"/>
        <dbReference type="EC" id="2.7.7.87"/>
    </reaction>
</comment>
<dbReference type="PANTHER" id="PTHR17490">
    <property type="entry name" value="SUA5"/>
    <property type="match status" value="1"/>
</dbReference>
<dbReference type="RefSeq" id="WP_068692250.1">
    <property type="nucleotide sequence ID" value="NZ_CP063196.1"/>
</dbReference>
<evidence type="ECO:0000256" key="7">
    <source>
        <dbReference type="ARBA" id="ARBA00022695"/>
    </source>
</evidence>
<feature type="compositionally biased region" description="Basic and acidic residues" evidence="12">
    <location>
        <begin position="232"/>
        <end position="242"/>
    </location>
</feature>
<evidence type="ECO:0000313" key="13">
    <source>
        <dbReference type="EMBL" id="UOE18144.1"/>
    </source>
</evidence>
<protein>
    <recommendedName>
        <fullName evidence="10">L-threonylcarbamoyladenylate synthase</fullName>
        <ecNumber evidence="3">2.7.7.87</ecNumber>
    </recommendedName>
    <alternativeName>
        <fullName evidence="10">L-threonylcarbamoyladenylate synthase</fullName>
    </alternativeName>
</protein>
<accession>A0A399G3L2</accession>
<organism evidence="13 14">
    <name type="scientific">Thermobifida halotolerans</name>
    <dbReference type="NCBI Taxonomy" id="483545"/>
    <lineage>
        <taxon>Bacteria</taxon>
        <taxon>Bacillati</taxon>
        <taxon>Actinomycetota</taxon>
        <taxon>Actinomycetes</taxon>
        <taxon>Streptosporangiales</taxon>
        <taxon>Nocardiopsidaceae</taxon>
        <taxon>Thermobifida</taxon>
    </lineage>
</organism>
<dbReference type="Proteomes" id="UP000265719">
    <property type="component" value="Chromosome"/>
</dbReference>
<dbReference type="Gene3D" id="3.90.870.10">
    <property type="entry name" value="DHBP synthase"/>
    <property type="match status" value="1"/>
</dbReference>
<dbReference type="GO" id="GO:0003725">
    <property type="term" value="F:double-stranded RNA binding"/>
    <property type="evidence" value="ECO:0007669"/>
    <property type="project" value="InterPro"/>
</dbReference>
<reference evidence="13" key="1">
    <citation type="submission" date="2020-10" db="EMBL/GenBank/DDBJ databases">
        <title>De novo genome project of the cellulose decomposer Thermobifida halotolerans type strain.</title>
        <authorList>
            <person name="Nagy I."/>
            <person name="Horvath B."/>
            <person name="Kukolya J."/>
            <person name="Nagy I."/>
            <person name="Orsini M."/>
        </authorList>
    </citation>
    <scope>NUCLEOTIDE SEQUENCE</scope>
    <source>
        <strain evidence="13">DSM 44931</strain>
    </source>
</reference>
<keyword evidence="14" id="KW-1185">Reference proteome</keyword>
<keyword evidence="9" id="KW-0067">ATP-binding</keyword>
<evidence type="ECO:0000256" key="6">
    <source>
        <dbReference type="ARBA" id="ARBA00022694"/>
    </source>
</evidence>
<evidence type="ECO:0000256" key="8">
    <source>
        <dbReference type="ARBA" id="ARBA00022741"/>
    </source>
</evidence>
<dbReference type="PIRSF" id="PIRSF004930">
    <property type="entry name" value="Tln_factor_SUA5"/>
    <property type="match status" value="1"/>
</dbReference>
<dbReference type="GO" id="GO:0000049">
    <property type="term" value="F:tRNA binding"/>
    <property type="evidence" value="ECO:0007669"/>
    <property type="project" value="TreeGrafter"/>
</dbReference>